<keyword evidence="2 8" id="KW-0436">Ligase</keyword>
<dbReference type="Pfam" id="PF13507">
    <property type="entry name" value="GATase_5"/>
    <property type="match status" value="1"/>
</dbReference>
<evidence type="ECO:0000256" key="3">
    <source>
        <dbReference type="ARBA" id="ARBA00022741"/>
    </source>
</evidence>
<gene>
    <name evidence="8" type="primary">purQ</name>
    <name evidence="9" type="ordered locus">Vdis_0576</name>
</gene>
<comment type="pathway">
    <text evidence="8">Purine metabolism; IMP biosynthesis via de novo pathway; 5-amino-1-(5-phospho-D-ribosyl)imidazole from N(2)-formyl-N(1)-(5-phospho-D-ribosyl)glycinamide: step 1/2.</text>
</comment>
<dbReference type="EMBL" id="CP002100">
    <property type="protein sequence ID" value="ADN49973.1"/>
    <property type="molecule type" value="Genomic_DNA"/>
</dbReference>
<dbReference type="KEGG" id="vdi:Vdis_0576"/>
<proteinExistence type="inferred from homology"/>
<evidence type="ECO:0000256" key="4">
    <source>
        <dbReference type="ARBA" id="ARBA00022755"/>
    </source>
</evidence>
<dbReference type="PROSITE" id="PS51273">
    <property type="entry name" value="GATASE_TYPE_1"/>
    <property type="match status" value="1"/>
</dbReference>
<dbReference type="GO" id="GO:0005524">
    <property type="term" value="F:ATP binding"/>
    <property type="evidence" value="ECO:0007669"/>
    <property type="project" value="UniProtKB-KW"/>
</dbReference>
<keyword evidence="5 8" id="KW-0378">Hydrolase</keyword>
<comment type="function">
    <text evidence="8">Part of the phosphoribosylformylglycinamidine synthase complex involved in the purines biosynthetic pathway. Catalyzes the ATP-dependent conversion of formylglycinamide ribonucleotide (FGAR) and glutamine to yield formylglycinamidine ribonucleotide (FGAM) and glutamate. The FGAM synthase complex is composed of three subunits. PurQ produces an ammonia molecule by converting glutamine to glutamate. PurL transfers the ammonia molecule to FGAR to form FGAM in an ATP-dependent manner. PurS interacts with PurQ and PurL and is thought to assist in the transfer of the ammonia molecule from PurQ to PurL.</text>
</comment>
<organism evidence="9 10">
    <name type="scientific">Vulcanisaeta distributa (strain DSM 14429 / JCM 11212 / NBRC 100878 / IC-017)</name>
    <dbReference type="NCBI Taxonomy" id="572478"/>
    <lineage>
        <taxon>Archaea</taxon>
        <taxon>Thermoproteota</taxon>
        <taxon>Thermoprotei</taxon>
        <taxon>Thermoproteales</taxon>
        <taxon>Thermoproteaceae</taxon>
        <taxon>Vulcanisaeta</taxon>
    </lineage>
</organism>
<dbReference type="GO" id="GO:0005737">
    <property type="term" value="C:cytoplasm"/>
    <property type="evidence" value="ECO:0007669"/>
    <property type="project" value="UniProtKB-SubCell"/>
</dbReference>
<dbReference type="AlphaFoldDB" id="E1QUX0"/>
<dbReference type="OrthoDB" id="6486at2157"/>
<dbReference type="UniPathway" id="UPA00074">
    <property type="reaction ID" value="UER00128"/>
</dbReference>
<dbReference type="GO" id="GO:0006189">
    <property type="term" value="P:'de novo' IMP biosynthetic process"/>
    <property type="evidence" value="ECO:0007669"/>
    <property type="project" value="UniProtKB-UniRule"/>
</dbReference>
<dbReference type="RefSeq" id="WP_013335698.1">
    <property type="nucleotide sequence ID" value="NC_014537.1"/>
</dbReference>
<evidence type="ECO:0000313" key="9">
    <source>
        <dbReference type="EMBL" id="ADN49973.1"/>
    </source>
</evidence>
<feature type="active site" description="Nucleophile" evidence="8">
    <location>
        <position position="87"/>
    </location>
</feature>
<dbReference type="Gene3D" id="3.40.50.880">
    <property type="match status" value="1"/>
</dbReference>
<dbReference type="InterPro" id="IPR010075">
    <property type="entry name" value="PRibForGlyAmidine_synth_PurQ"/>
</dbReference>
<keyword evidence="1 8" id="KW-0963">Cytoplasm</keyword>
<dbReference type="NCBIfam" id="TIGR01737">
    <property type="entry name" value="FGAM_synth_I"/>
    <property type="match status" value="1"/>
</dbReference>
<reference evidence="9 10" key="1">
    <citation type="journal article" date="2010" name="Stand. Genomic Sci.">
        <title>Complete genome sequence of Vulcanisaeta distributa type strain (IC-017).</title>
        <authorList>
            <person name="Mavromatis K."/>
            <person name="Sikorski J."/>
            <person name="Pabst E."/>
            <person name="Teshima H."/>
            <person name="Lapidus A."/>
            <person name="Lucas S."/>
            <person name="Nolan M."/>
            <person name="Glavina Del Rio T."/>
            <person name="Cheng J.F."/>
            <person name="Bruce D."/>
            <person name="Goodwin L."/>
            <person name="Pitluck S."/>
            <person name="Liolios K."/>
            <person name="Ivanova N."/>
            <person name="Mikhailova N."/>
            <person name="Pati A."/>
            <person name="Chen A."/>
            <person name="Palaniappan K."/>
            <person name="Land M."/>
            <person name="Hauser L."/>
            <person name="Chang Y.J."/>
            <person name="Jeffries C.D."/>
            <person name="Rohde M."/>
            <person name="Spring S."/>
            <person name="Goker M."/>
            <person name="Wirth R."/>
            <person name="Woyke T."/>
            <person name="Bristow J."/>
            <person name="Eisen J.A."/>
            <person name="Markowitz V."/>
            <person name="Hugenholtz P."/>
            <person name="Klenk H.P."/>
            <person name="Kyrpides N.C."/>
        </authorList>
    </citation>
    <scope>NUCLEOTIDE SEQUENCE [LARGE SCALE GENOMIC DNA]</scope>
    <source>
        <strain evidence="10">DSM 14429 / JCM 11212 / NBRC 100878 / IC-017</strain>
    </source>
</reference>
<dbReference type="EC" id="3.5.1.2" evidence="8"/>
<dbReference type="EC" id="6.3.5.3" evidence="8"/>
<name>E1QUX0_VULDI</name>
<dbReference type="GO" id="GO:0004642">
    <property type="term" value="F:phosphoribosylformylglycinamidine synthase activity"/>
    <property type="evidence" value="ECO:0007669"/>
    <property type="project" value="UniProtKB-UniRule"/>
</dbReference>
<evidence type="ECO:0000256" key="7">
    <source>
        <dbReference type="ARBA" id="ARBA00022962"/>
    </source>
</evidence>
<evidence type="ECO:0000256" key="2">
    <source>
        <dbReference type="ARBA" id="ARBA00022598"/>
    </source>
</evidence>
<dbReference type="SMART" id="SM01211">
    <property type="entry name" value="GATase_5"/>
    <property type="match status" value="1"/>
</dbReference>
<feature type="active site" evidence="8">
    <location>
        <position position="190"/>
    </location>
</feature>
<dbReference type="PANTHER" id="PTHR47552">
    <property type="entry name" value="PHOSPHORIBOSYLFORMYLGLYCINAMIDINE SYNTHASE SUBUNIT PURQ"/>
    <property type="match status" value="1"/>
</dbReference>
<dbReference type="Proteomes" id="UP000006681">
    <property type="component" value="Chromosome"/>
</dbReference>
<comment type="catalytic activity">
    <reaction evidence="8">
        <text>L-glutamine + H2O = L-glutamate + NH4(+)</text>
        <dbReference type="Rhea" id="RHEA:15889"/>
        <dbReference type="ChEBI" id="CHEBI:15377"/>
        <dbReference type="ChEBI" id="CHEBI:28938"/>
        <dbReference type="ChEBI" id="CHEBI:29985"/>
        <dbReference type="ChEBI" id="CHEBI:58359"/>
        <dbReference type="EC" id="3.5.1.2"/>
    </reaction>
</comment>
<dbReference type="HAMAP" id="MF_00421">
    <property type="entry name" value="PurQ"/>
    <property type="match status" value="1"/>
</dbReference>
<evidence type="ECO:0000313" key="10">
    <source>
        <dbReference type="Proteomes" id="UP000006681"/>
    </source>
</evidence>
<evidence type="ECO:0000256" key="5">
    <source>
        <dbReference type="ARBA" id="ARBA00022801"/>
    </source>
</evidence>
<reference evidence="10" key="2">
    <citation type="journal article" date="2010" name="Stand. Genomic Sci.">
        <title>Complete genome sequence of Vulcanisaeta distributa type strain (IC-017T).</title>
        <authorList>
            <person name="Mavromatis K."/>
            <person name="Sikorski J."/>
            <person name="Pabst E."/>
            <person name="Teshima H."/>
            <person name="Lapidus A."/>
            <person name="Lucas S."/>
            <person name="Nolan M."/>
            <person name="Glavina Del Rio T."/>
            <person name="Cheng J."/>
            <person name="Bruce D."/>
            <person name="Goodwin L."/>
            <person name="Pitluck S."/>
            <person name="Liolios K."/>
            <person name="Ivanova N."/>
            <person name="Mikhailova N."/>
            <person name="Pati A."/>
            <person name="Chen A."/>
            <person name="Palaniappan K."/>
            <person name="Land M."/>
            <person name="Hauser L."/>
            <person name="Chang Y."/>
            <person name="Jeffries C."/>
            <person name="Rohde M."/>
            <person name="Spring S."/>
            <person name="Goker M."/>
            <person name="Wirth R."/>
            <person name="Woyke T."/>
            <person name="Bristow J."/>
            <person name="Eisen J."/>
            <person name="Markowitz V."/>
            <person name="Hugenholtz P."/>
            <person name="Klenk H."/>
            <person name="Kyrpides N."/>
        </authorList>
    </citation>
    <scope>NUCLEOTIDE SEQUENCE [LARGE SCALE GENOMIC DNA]</scope>
    <source>
        <strain evidence="10">DSM 14429 / JCM 11212 / NBRC 100878 / IC-017</strain>
    </source>
</reference>
<dbReference type="GO" id="GO:0004359">
    <property type="term" value="F:glutaminase activity"/>
    <property type="evidence" value="ECO:0007669"/>
    <property type="project" value="UniProtKB-EC"/>
</dbReference>
<dbReference type="HOGENOM" id="CLU_001031_3_1_2"/>
<evidence type="ECO:0000256" key="1">
    <source>
        <dbReference type="ARBA" id="ARBA00022490"/>
    </source>
</evidence>
<dbReference type="InterPro" id="IPR029062">
    <property type="entry name" value="Class_I_gatase-like"/>
</dbReference>
<keyword evidence="6 8" id="KW-0067">ATP-binding</keyword>
<evidence type="ECO:0000256" key="8">
    <source>
        <dbReference type="HAMAP-Rule" id="MF_00421"/>
    </source>
</evidence>
<comment type="subcellular location">
    <subcellularLocation>
        <location evidence="8">Cytoplasm</location>
    </subcellularLocation>
</comment>
<dbReference type="PANTHER" id="PTHR47552:SF1">
    <property type="entry name" value="PHOSPHORIBOSYLFORMYLGLYCINAMIDINE SYNTHASE SUBUNIT PURQ"/>
    <property type="match status" value="1"/>
</dbReference>
<keyword evidence="10" id="KW-1185">Reference proteome</keyword>
<dbReference type="GeneID" id="9751496"/>
<keyword evidence="4 8" id="KW-0658">Purine biosynthesis</keyword>
<evidence type="ECO:0000256" key="6">
    <source>
        <dbReference type="ARBA" id="ARBA00022840"/>
    </source>
</evidence>
<dbReference type="eggNOG" id="arCOG00102">
    <property type="taxonomic scope" value="Archaea"/>
</dbReference>
<dbReference type="NCBIfam" id="NF002957">
    <property type="entry name" value="PRK03619.1"/>
    <property type="match status" value="1"/>
</dbReference>
<feature type="active site" evidence="8">
    <location>
        <position position="192"/>
    </location>
</feature>
<accession>E1QUX0</accession>
<protein>
    <recommendedName>
        <fullName evidence="8">Phosphoribosylformylglycinamidine synthase subunit PurQ</fullName>
        <shortName evidence="8">FGAM synthase</shortName>
        <ecNumber evidence="8">6.3.5.3</ecNumber>
    </recommendedName>
    <alternativeName>
        <fullName evidence="8">Formylglycinamide ribonucleotide amidotransferase subunit I</fullName>
        <shortName evidence="8">FGAR amidotransferase I</shortName>
        <shortName evidence="8">FGAR-AT I</shortName>
    </alternativeName>
    <alternativeName>
        <fullName evidence="8">Glutaminase PurQ</fullName>
        <ecNumber evidence="8">3.5.1.2</ecNumber>
    </alternativeName>
    <alternativeName>
        <fullName evidence="8">Phosphoribosylformylglycinamidine synthase subunit I</fullName>
    </alternativeName>
</protein>
<keyword evidence="3 8" id="KW-0547">Nucleotide-binding</keyword>
<dbReference type="STRING" id="572478.Vdis_0576"/>
<comment type="subunit">
    <text evidence="8">Part of the FGAM synthase complex composed of 1 PurL, 1 PurQ and 2 PurS subunits.</text>
</comment>
<dbReference type="CDD" id="cd01740">
    <property type="entry name" value="GATase1_FGAR_AT"/>
    <property type="match status" value="1"/>
</dbReference>
<comment type="catalytic activity">
    <reaction evidence="8">
        <text>N(2)-formyl-N(1)-(5-phospho-beta-D-ribosyl)glycinamide + L-glutamine + ATP + H2O = 2-formamido-N(1)-(5-O-phospho-beta-D-ribosyl)acetamidine + L-glutamate + ADP + phosphate + H(+)</text>
        <dbReference type="Rhea" id="RHEA:17129"/>
        <dbReference type="ChEBI" id="CHEBI:15377"/>
        <dbReference type="ChEBI" id="CHEBI:15378"/>
        <dbReference type="ChEBI" id="CHEBI:29985"/>
        <dbReference type="ChEBI" id="CHEBI:30616"/>
        <dbReference type="ChEBI" id="CHEBI:43474"/>
        <dbReference type="ChEBI" id="CHEBI:58359"/>
        <dbReference type="ChEBI" id="CHEBI:147286"/>
        <dbReference type="ChEBI" id="CHEBI:147287"/>
        <dbReference type="ChEBI" id="CHEBI:456216"/>
        <dbReference type="EC" id="6.3.5.3"/>
    </reaction>
</comment>
<keyword evidence="7 8" id="KW-0315">Glutamine amidotransferase</keyword>
<sequence>MPRVAVIRFPGTNGDLDVIHVLRNVVRVDAELVWHEDFRHGIYDAVVVPGGFSYGDWLRAGAIAARSRAMKEVVMDAEGGVPVLGICNGFQILVEAGLLPGALLPNDPPRFIAKWVWVRVNDAKTPFTRLYEPGEVISMPIAHGEGRYFIDNIDEVKVAFTYFGENPNGSVASIAGVVNYEGNVLGLMPHPERSAEAVLAPRGFMPGGLKLWLSLRESLRGGW</sequence>
<dbReference type="SUPFAM" id="SSF52317">
    <property type="entry name" value="Class I glutamine amidotransferase-like"/>
    <property type="match status" value="1"/>
</dbReference>
<dbReference type="PIRSF" id="PIRSF001586">
    <property type="entry name" value="FGAM_synth_I"/>
    <property type="match status" value="1"/>
</dbReference>